<dbReference type="InterPro" id="IPR028994">
    <property type="entry name" value="Integrin_alpha_N"/>
</dbReference>
<dbReference type="Proteomes" id="UP001190700">
    <property type="component" value="Unassembled WGS sequence"/>
</dbReference>
<evidence type="ECO:0000313" key="4">
    <source>
        <dbReference type="Proteomes" id="UP001190700"/>
    </source>
</evidence>
<evidence type="ECO:0000313" key="3">
    <source>
        <dbReference type="EMBL" id="KAK3288857.1"/>
    </source>
</evidence>
<keyword evidence="2" id="KW-1133">Transmembrane helix</keyword>
<keyword evidence="4" id="KW-1185">Reference proteome</keyword>
<dbReference type="SUPFAM" id="SSF69318">
    <property type="entry name" value="Integrin alpha N-terminal domain"/>
    <property type="match status" value="1"/>
</dbReference>
<accession>A0AAE0LKT6</accession>
<keyword evidence="2" id="KW-0472">Membrane</keyword>
<keyword evidence="2" id="KW-0812">Transmembrane</keyword>
<dbReference type="InterPro" id="IPR013517">
    <property type="entry name" value="FG-GAP"/>
</dbReference>
<dbReference type="Gene3D" id="2.130.10.130">
    <property type="entry name" value="Integrin alpha, N-terminal"/>
    <property type="match status" value="1"/>
</dbReference>
<proteinExistence type="predicted"/>
<evidence type="ECO:0000256" key="2">
    <source>
        <dbReference type="SAM" id="Phobius"/>
    </source>
</evidence>
<reference evidence="3 4" key="1">
    <citation type="journal article" date="2015" name="Genome Biol. Evol.">
        <title>Comparative Genomics of a Bacterivorous Green Alga Reveals Evolutionary Causalities and Consequences of Phago-Mixotrophic Mode of Nutrition.</title>
        <authorList>
            <person name="Burns J.A."/>
            <person name="Paasch A."/>
            <person name="Narechania A."/>
            <person name="Kim E."/>
        </authorList>
    </citation>
    <scope>NUCLEOTIDE SEQUENCE [LARGE SCALE GENOMIC DNA]</scope>
    <source>
        <strain evidence="3 4">PLY_AMNH</strain>
    </source>
</reference>
<keyword evidence="1" id="KW-0732">Signal</keyword>
<organism evidence="3 4">
    <name type="scientific">Cymbomonas tetramitiformis</name>
    <dbReference type="NCBI Taxonomy" id="36881"/>
    <lineage>
        <taxon>Eukaryota</taxon>
        <taxon>Viridiplantae</taxon>
        <taxon>Chlorophyta</taxon>
        <taxon>Pyramimonadophyceae</taxon>
        <taxon>Pyramimonadales</taxon>
        <taxon>Pyramimonadaceae</taxon>
        <taxon>Cymbomonas</taxon>
    </lineage>
</organism>
<feature type="transmembrane region" description="Helical" evidence="2">
    <location>
        <begin position="6"/>
        <end position="29"/>
    </location>
</feature>
<protein>
    <submittedName>
        <fullName evidence="3">Uncharacterized protein</fullName>
    </submittedName>
</protein>
<evidence type="ECO:0000256" key="1">
    <source>
        <dbReference type="ARBA" id="ARBA00022729"/>
    </source>
</evidence>
<sequence>MAVISVPIFIAFHFLLVFAIGAGLISLLVDLTQPSSSSTSSSNTPIVGSPSTPVSRAAKIIVYDGMTSLGGTSADSIRRDSYALYDPAYPYELRISVVEVADPEKVVIGTDAKYFARVNETLIEYVSSVDGDSQLTVNIDHLTSVSMDDTSTLIGHRGEGAVDIYRIAYSSDRKYAAYQHSYEEDKNSVATHVPFKFYTFYDNASKYQYENHTQTFAAVAVIAGSQLSRYTIRRVRELSTYSYSFEFTDSNLYVSESASIRSMFVHDIDGDGNLDIAFGTQADFYDCDDSCDLSGGVYVLYGSHEADSQSAIAVRDADDGVKGANSSYGYNFVWDIHGGDVDDDGHTDLVVALKPNSTTYELHLYLGEGNEAHSSTTIVLHSGYANLTEAQPVMLRVIDIDQDGLKDVVFVSTSAVFTTRENYGSYLTDLNYEGPSTVGVILQEEPSEGVLRFGSAYVMHATNATILKMDTYPPSTNQNGGVTQTEVALSESTIGNVSIVECVRFLPT</sequence>
<name>A0AAE0LKT6_9CHLO</name>
<dbReference type="EMBL" id="LGRX02000340">
    <property type="protein sequence ID" value="KAK3288857.1"/>
    <property type="molecule type" value="Genomic_DNA"/>
</dbReference>
<gene>
    <name evidence="3" type="ORF">CYMTET_3681</name>
</gene>
<comment type="caution">
    <text evidence="3">The sequence shown here is derived from an EMBL/GenBank/DDBJ whole genome shotgun (WGS) entry which is preliminary data.</text>
</comment>
<dbReference type="AlphaFoldDB" id="A0AAE0LKT6"/>
<dbReference type="Pfam" id="PF13517">
    <property type="entry name" value="FG-GAP_3"/>
    <property type="match status" value="1"/>
</dbReference>